<gene>
    <name evidence="2" type="ORF">LNQ34_15200</name>
</gene>
<dbReference type="PROSITE" id="PS51257">
    <property type="entry name" value="PROKAR_LIPOPROTEIN"/>
    <property type="match status" value="1"/>
</dbReference>
<protein>
    <submittedName>
        <fullName evidence="2">Gliding motility-associated C-terminal domain-containing protein</fullName>
    </submittedName>
</protein>
<evidence type="ECO:0000313" key="3">
    <source>
        <dbReference type="Proteomes" id="UP001430700"/>
    </source>
</evidence>
<accession>A0ABS8M362</accession>
<proteinExistence type="predicted"/>
<evidence type="ECO:0000313" key="2">
    <source>
        <dbReference type="EMBL" id="MCC9019114.1"/>
    </source>
</evidence>
<feature type="chain" id="PRO_5045876795" evidence="1">
    <location>
        <begin position="28"/>
        <end position="879"/>
    </location>
</feature>
<organism evidence="2 3">
    <name type="scientific">Flavobacterium lipolyticum</name>
    <dbReference type="NCBI Taxonomy" id="2893754"/>
    <lineage>
        <taxon>Bacteria</taxon>
        <taxon>Pseudomonadati</taxon>
        <taxon>Bacteroidota</taxon>
        <taxon>Flavobacteriia</taxon>
        <taxon>Flavobacteriales</taxon>
        <taxon>Flavobacteriaceae</taxon>
        <taxon>Flavobacterium</taxon>
    </lineage>
</organism>
<keyword evidence="1" id="KW-0732">Signal</keyword>
<comment type="caution">
    <text evidence="2">The sequence shown here is derived from an EMBL/GenBank/DDBJ whole genome shotgun (WGS) entry which is preliminary data.</text>
</comment>
<dbReference type="Proteomes" id="UP001430700">
    <property type="component" value="Unassembled WGS sequence"/>
</dbReference>
<keyword evidence="3" id="KW-1185">Reference proteome</keyword>
<evidence type="ECO:0000256" key="1">
    <source>
        <dbReference type="SAM" id="SignalP"/>
    </source>
</evidence>
<name>A0ABS8M362_9FLAO</name>
<sequence length="879" mass="94146">MVKKYTSFLQFALFFIVLLACVSKSQAQCAGTDEQHIICDIEDPVNQSISLFSLLGGTPTPGGIWTDNNNLRGLDPATGMLNAQLISSGGTYQYTYTVTTPGCVVNKAIVTLTIGAYSGIGTEATICNDRGEYNLFTAFNSVIMGPHSNGTWRDSSGRIVKSTFTVPKVQVKTTYNFTYTVPPVLACESTPLTSAVKITVVRKPEAGDPTDKELCGTTDLGPYANFDLHELLSGEDMGGMWSGPGITASTGHTVDLQALFATSGAGEYSYTYTVFAVPNQNICENDSETVKITLEKRLDFTGARVLVDSDICEDKIATASYIARIMQGPQVIPNGEYEVQYTITGPTVASATVKANFTNGVLVFPLSSNYFKQIGTFTLTVTSIIATSGKKLCTNIIGILSDDLIISPFPRLDGAVLTTTPVCQNQAAIVQLSNASLLANGTYRITYNLMGDNVVTGRTVNITVSAGSANFVIPASLNVKSGSSAITITSITNITNPTPQCSNVANVKGNQIINPLPDGTTIVVQVENFCFGEPVPVAVSGLGNLTDVTLSYTLSGDNSSVLQTVVLAVANGKASFVIPQGLLLNTGSSVIIARNLKNNTTSCDVNLSNVVDSFVINTIPNAPIATSPQVFCKVEGAVITNLTPRGAQYKWYSSGTATTPLADTYVLKTEQLYVREISTANCISAPTPVSVVVNDTPAPTLNSGGENFCGLKNPTIADLSKATNVSSTVAWYDAENNGNLLTSTTLLRDKATYYGFDLSIVTSCISDDYLGVTVSLFDCNPEEYAFFIPDGFSPNGDNVNDTFRIPDIEFLYPDYTLEIFNRYGNVMFKGNRNKPNWDGRNSESAGFGDGIVPNGVYFYVVNFNKDNRRPQQGRLYLNR</sequence>
<dbReference type="InterPro" id="IPR026341">
    <property type="entry name" value="T9SS_type_B"/>
</dbReference>
<dbReference type="NCBIfam" id="TIGR04131">
    <property type="entry name" value="Bac_Flav_CTERM"/>
    <property type="match status" value="1"/>
</dbReference>
<dbReference type="Pfam" id="PF13585">
    <property type="entry name" value="CHU_C"/>
    <property type="match status" value="1"/>
</dbReference>
<feature type="signal peptide" evidence="1">
    <location>
        <begin position="1"/>
        <end position="27"/>
    </location>
</feature>
<dbReference type="EMBL" id="JAJJMN010000001">
    <property type="protein sequence ID" value="MCC9019114.1"/>
    <property type="molecule type" value="Genomic_DNA"/>
</dbReference>
<reference evidence="2" key="1">
    <citation type="submission" date="2021-11" db="EMBL/GenBank/DDBJ databases">
        <title>Description of novel Flavobacterium species.</title>
        <authorList>
            <person name="Saticioglu I.B."/>
            <person name="Ay H."/>
            <person name="Altun S."/>
            <person name="Duman M."/>
        </authorList>
    </citation>
    <scope>NUCLEOTIDE SEQUENCE</scope>
    <source>
        <strain evidence="2">F-126</strain>
    </source>
</reference>
<dbReference type="RefSeq" id="WP_230000336.1">
    <property type="nucleotide sequence ID" value="NZ_JAJJMN010000001.1"/>
</dbReference>